<gene>
    <name evidence="2" type="ORF">rCG_42659</name>
</gene>
<proteinExistence type="predicted"/>
<keyword evidence="1" id="KW-0472">Membrane</keyword>
<name>A6K1M2_RAT</name>
<keyword evidence="1" id="KW-1133">Transmembrane helix</keyword>
<accession>A6K1M2</accession>
<feature type="non-terminal residue" evidence="2">
    <location>
        <position position="45"/>
    </location>
</feature>
<feature type="transmembrane region" description="Helical" evidence="1">
    <location>
        <begin position="21"/>
        <end position="41"/>
    </location>
</feature>
<evidence type="ECO:0000256" key="1">
    <source>
        <dbReference type="SAM" id="Phobius"/>
    </source>
</evidence>
<protein>
    <submittedName>
        <fullName evidence="2">RCG42659</fullName>
    </submittedName>
</protein>
<dbReference type="Proteomes" id="UP000234681">
    <property type="component" value="Chromosome 12"/>
</dbReference>
<evidence type="ECO:0000313" key="3">
    <source>
        <dbReference type="Proteomes" id="UP000234681"/>
    </source>
</evidence>
<keyword evidence="1" id="KW-0812">Transmembrane</keyword>
<organism evidence="2 3">
    <name type="scientific">Rattus norvegicus</name>
    <name type="common">Rat</name>
    <dbReference type="NCBI Taxonomy" id="10116"/>
    <lineage>
        <taxon>Eukaryota</taxon>
        <taxon>Metazoa</taxon>
        <taxon>Chordata</taxon>
        <taxon>Craniata</taxon>
        <taxon>Vertebrata</taxon>
        <taxon>Euteleostomi</taxon>
        <taxon>Mammalia</taxon>
        <taxon>Eutheria</taxon>
        <taxon>Euarchontoglires</taxon>
        <taxon>Glires</taxon>
        <taxon>Rodentia</taxon>
        <taxon>Myomorpha</taxon>
        <taxon>Muroidea</taxon>
        <taxon>Muridae</taxon>
        <taxon>Murinae</taxon>
        <taxon>Rattus</taxon>
    </lineage>
</organism>
<sequence length="45" mass="5577">MFEHYRPTANIEFEKSLDKHFFFFLSLCTFWLLLEFFMHLLCDPA</sequence>
<dbReference type="AlphaFoldDB" id="A6K1M2"/>
<evidence type="ECO:0000313" key="2">
    <source>
        <dbReference type="EMBL" id="EDL89680.1"/>
    </source>
</evidence>
<dbReference type="EMBL" id="CH474012">
    <property type="protein sequence ID" value="EDL89680.1"/>
    <property type="molecule type" value="Genomic_DNA"/>
</dbReference>
<reference evidence="2 3" key="1">
    <citation type="submission" date="2005-07" db="EMBL/GenBank/DDBJ databases">
        <authorList>
            <person name="Mural R.J."/>
            <person name="Li P.W."/>
            <person name="Adams M.D."/>
            <person name="Amanatides P.G."/>
            <person name="Baden-Tillson H."/>
            <person name="Barnstead M."/>
            <person name="Chin S.H."/>
            <person name="Dew I."/>
            <person name="Evans C.A."/>
            <person name="Ferriera S."/>
            <person name="Flanigan M."/>
            <person name="Fosler C."/>
            <person name="Glodek A."/>
            <person name="Gu Z."/>
            <person name="Holt R.A."/>
            <person name="Jennings D."/>
            <person name="Kraft C.L."/>
            <person name="Lu F."/>
            <person name="Nguyen T."/>
            <person name="Nusskern D.R."/>
            <person name="Pfannkoch C.M."/>
            <person name="Sitter C."/>
            <person name="Sutton G.G."/>
            <person name="Venter J.C."/>
            <person name="Wang Z."/>
            <person name="Woodage T."/>
            <person name="Zheng X.H."/>
            <person name="Zhong F."/>
        </authorList>
    </citation>
    <scope>NUCLEOTIDE SEQUENCE [LARGE SCALE GENOMIC DNA]</scope>
    <source>
        <strain>BN</strain>
        <strain evidence="3">Sprague-Dawley</strain>
    </source>
</reference>